<feature type="transmembrane region" description="Helical" evidence="2">
    <location>
        <begin position="67"/>
        <end position="84"/>
    </location>
</feature>
<evidence type="ECO:0000313" key="4">
    <source>
        <dbReference type="Proteomes" id="UP000008744"/>
    </source>
</evidence>
<evidence type="ECO:0000256" key="1">
    <source>
        <dbReference type="SAM" id="MobiDB-lite"/>
    </source>
</evidence>
<gene>
    <name evidence="3" type="primary">Dper\GL19783</name>
    <name evidence="3" type="ORF">Dper_GL19783</name>
</gene>
<feature type="region of interest" description="Disordered" evidence="1">
    <location>
        <begin position="18"/>
        <end position="50"/>
    </location>
</feature>
<keyword evidence="2" id="KW-0812">Transmembrane</keyword>
<protein>
    <submittedName>
        <fullName evidence="3">GL19783</fullName>
    </submittedName>
</protein>
<dbReference type="OMA" id="CITNGME"/>
<name>B4GYL3_DROPE</name>
<sequence>MAKDMDIEVQQRDDDIGNAVNNKVQNGGECITNGMEWNEENGRERETETGTEWKATAKQWMDKDIRGALTVAVALALALGPLVLNR</sequence>
<dbReference type="Proteomes" id="UP000008744">
    <property type="component" value="Unassembled WGS sequence"/>
</dbReference>
<reference evidence="3 4" key="1">
    <citation type="journal article" date="2007" name="Nature">
        <title>Evolution of genes and genomes on the Drosophila phylogeny.</title>
        <authorList>
            <consortium name="Drosophila 12 Genomes Consortium"/>
            <person name="Clark A.G."/>
            <person name="Eisen M.B."/>
            <person name="Smith D.R."/>
            <person name="Bergman C.M."/>
            <person name="Oliver B."/>
            <person name="Markow T.A."/>
            <person name="Kaufman T.C."/>
            <person name="Kellis M."/>
            <person name="Gelbart W."/>
            <person name="Iyer V.N."/>
            <person name="Pollard D.A."/>
            <person name="Sackton T.B."/>
            <person name="Larracuente A.M."/>
            <person name="Singh N.D."/>
            <person name="Abad J.P."/>
            <person name="Abt D.N."/>
            <person name="Adryan B."/>
            <person name="Aguade M."/>
            <person name="Akashi H."/>
            <person name="Anderson W.W."/>
            <person name="Aquadro C.F."/>
            <person name="Ardell D.H."/>
            <person name="Arguello R."/>
            <person name="Artieri C.G."/>
            <person name="Barbash D.A."/>
            <person name="Barker D."/>
            <person name="Barsanti P."/>
            <person name="Batterham P."/>
            <person name="Batzoglou S."/>
            <person name="Begun D."/>
            <person name="Bhutkar A."/>
            <person name="Blanco E."/>
            <person name="Bosak S.A."/>
            <person name="Bradley R.K."/>
            <person name="Brand A.D."/>
            <person name="Brent M.R."/>
            <person name="Brooks A.N."/>
            <person name="Brown R.H."/>
            <person name="Butlin R.K."/>
            <person name="Caggese C."/>
            <person name="Calvi B.R."/>
            <person name="Bernardo de Carvalho A."/>
            <person name="Caspi A."/>
            <person name="Castrezana S."/>
            <person name="Celniker S.E."/>
            <person name="Chang J.L."/>
            <person name="Chapple C."/>
            <person name="Chatterji S."/>
            <person name="Chinwalla A."/>
            <person name="Civetta A."/>
            <person name="Clifton S.W."/>
            <person name="Comeron J.M."/>
            <person name="Costello J.C."/>
            <person name="Coyne J.A."/>
            <person name="Daub J."/>
            <person name="David R.G."/>
            <person name="Delcher A.L."/>
            <person name="Delehaunty K."/>
            <person name="Do C.B."/>
            <person name="Ebling H."/>
            <person name="Edwards K."/>
            <person name="Eickbush T."/>
            <person name="Evans J.D."/>
            <person name="Filipski A."/>
            <person name="Findeiss S."/>
            <person name="Freyhult E."/>
            <person name="Fulton L."/>
            <person name="Fulton R."/>
            <person name="Garcia A.C."/>
            <person name="Gardiner A."/>
            <person name="Garfield D.A."/>
            <person name="Garvin B.E."/>
            <person name="Gibson G."/>
            <person name="Gilbert D."/>
            <person name="Gnerre S."/>
            <person name="Godfrey J."/>
            <person name="Good R."/>
            <person name="Gotea V."/>
            <person name="Gravely B."/>
            <person name="Greenberg A.J."/>
            <person name="Griffiths-Jones S."/>
            <person name="Gross S."/>
            <person name="Guigo R."/>
            <person name="Gustafson E.A."/>
            <person name="Haerty W."/>
            <person name="Hahn M.W."/>
            <person name="Halligan D.L."/>
            <person name="Halpern A.L."/>
            <person name="Halter G.M."/>
            <person name="Han M.V."/>
            <person name="Heger A."/>
            <person name="Hillier L."/>
            <person name="Hinrichs A.S."/>
            <person name="Holmes I."/>
            <person name="Hoskins R.A."/>
            <person name="Hubisz M.J."/>
            <person name="Hultmark D."/>
            <person name="Huntley M.A."/>
            <person name="Jaffe D.B."/>
            <person name="Jagadeeshan S."/>
            <person name="Jeck W.R."/>
            <person name="Johnson J."/>
            <person name="Jones C.D."/>
            <person name="Jordan W.C."/>
            <person name="Karpen G.H."/>
            <person name="Kataoka E."/>
            <person name="Keightley P.D."/>
            <person name="Kheradpour P."/>
            <person name="Kirkness E.F."/>
            <person name="Koerich L.B."/>
            <person name="Kristiansen K."/>
            <person name="Kudrna D."/>
            <person name="Kulathinal R.J."/>
            <person name="Kumar S."/>
            <person name="Kwok R."/>
            <person name="Lander E."/>
            <person name="Langley C.H."/>
            <person name="Lapoint R."/>
            <person name="Lazzaro B.P."/>
            <person name="Lee S.J."/>
            <person name="Levesque L."/>
            <person name="Li R."/>
            <person name="Lin C.F."/>
            <person name="Lin M.F."/>
            <person name="Lindblad-Toh K."/>
            <person name="Llopart A."/>
            <person name="Long M."/>
            <person name="Low L."/>
            <person name="Lozovsky E."/>
            <person name="Lu J."/>
            <person name="Luo M."/>
            <person name="Machado C.A."/>
            <person name="Makalowski W."/>
            <person name="Marzo M."/>
            <person name="Matsuda M."/>
            <person name="Matzkin L."/>
            <person name="McAllister B."/>
            <person name="McBride C.S."/>
            <person name="McKernan B."/>
            <person name="McKernan K."/>
            <person name="Mendez-Lago M."/>
            <person name="Minx P."/>
            <person name="Mollenhauer M.U."/>
            <person name="Montooth K."/>
            <person name="Mount S.M."/>
            <person name="Mu X."/>
            <person name="Myers E."/>
            <person name="Negre B."/>
            <person name="Newfeld S."/>
            <person name="Nielsen R."/>
            <person name="Noor M.A."/>
            <person name="O'Grady P."/>
            <person name="Pachter L."/>
            <person name="Papaceit M."/>
            <person name="Parisi M.J."/>
            <person name="Parisi M."/>
            <person name="Parts L."/>
            <person name="Pedersen J.S."/>
            <person name="Pesole G."/>
            <person name="Phillippy A.M."/>
            <person name="Ponting C.P."/>
            <person name="Pop M."/>
            <person name="Porcelli D."/>
            <person name="Powell J.R."/>
            <person name="Prohaska S."/>
            <person name="Pruitt K."/>
            <person name="Puig M."/>
            <person name="Quesneville H."/>
            <person name="Ram K.R."/>
            <person name="Rand D."/>
            <person name="Rasmussen M.D."/>
            <person name="Reed L.K."/>
            <person name="Reenan R."/>
            <person name="Reily A."/>
            <person name="Remington K.A."/>
            <person name="Rieger T.T."/>
            <person name="Ritchie M.G."/>
            <person name="Robin C."/>
            <person name="Rogers Y.H."/>
            <person name="Rohde C."/>
            <person name="Rozas J."/>
            <person name="Rubenfield M.J."/>
            <person name="Ruiz A."/>
            <person name="Russo S."/>
            <person name="Salzberg S.L."/>
            <person name="Sanchez-Gracia A."/>
            <person name="Saranga D.J."/>
            <person name="Sato H."/>
            <person name="Schaeffer S.W."/>
            <person name="Schatz M.C."/>
            <person name="Schlenke T."/>
            <person name="Schwartz R."/>
            <person name="Segarra C."/>
            <person name="Singh R.S."/>
            <person name="Sirot L."/>
            <person name="Sirota M."/>
            <person name="Sisneros N.B."/>
            <person name="Smith C.D."/>
            <person name="Smith T.F."/>
            <person name="Spieth J."/>
            <person name="Stage D.E."/>
            <person name="Stark A."/>
            <person name="Stephan W."/>
            <person name="Strausberg R.L."/>
            <person name="Strempel S."/>
            <person name="Sturgill D."/>
            <person name="Sutton G."/>
            <person name="Sutton G.G."/>
            <person name="Tao W."/>
            <person name="Teichmann S."/>
            <person name="Tobari Y.N."/>
            <person name="Tomimura Y."/>
            <person name="Tsolas J.M."/>
            <person name="Valente V.L."/>
            <person name="Venter E."/>
            <person name="Venter J.C."/>
            <person name="Vicario S."/>
            <person name="Vieira F.G."/>
            <person name="Vilella A.J."/>
            <person name="Villasante A."/>
            <person name="Walenz B."/>
            <person name="Wang J."/>
            <person name="Wasserman M."/>
            <person name="Watts T."/>
            <person name="Wilson D."/>
            <person name="Wilson R.K."/>
            <person name="Wing R.A."/>
            <person name="Wolfner M.F."/>
            <person name="Wong A."/>
            <person name="Wong G.K."/>
            <person name="Wu C.I."/>
            <person name="Wu G."/>
            <person name="Yamamoto D."/>
            <person name="Yang H.P."/>
            <person name="Yang S.P."/>
            <person name="Yorke J.A."/>
            <person name="Yoshida K."/>
            <person name="Zdobnov E."/>
            <person name="Zhang P."/>
            <person name="Zhang Y."/>
            <person name="Zimin A.V."/>
            <person name="Baldwin J."/>
            <person name="Abdouelleil A."/>
            <person name="Abdulkadir J."/>
            <person name="Abebe A."/>
            <person name="Abera B."/>
            <person name="Abreu J."/>
            <person name="Acer S.C."/>
            <person name="Aftuck L."/>
            <person name="Alexander A."/>
            <person name="An P."/>
            <person name="Anderson E."/>
            <person name="Anderson S."/>
            <person name="Arachi H."/>
            <person name="Azer M."/>
            <person name="Bachantsang P."/>
            <person name="Barry A."/>
            <person name="Bayul T."/>
            <person name="Berlin A."/>
            <person name="Bessette D."/>
            <person name="Bloom T."/>
            <person name="Blye J."/>
            <person name="Boguslavskiy L."/>
            <person name="Bonnet C."/>
            <person name="Boukhgalter B."/>
            <person name="Bourzgui I."/>
            <person name="Brown A."/>
            <person name="Cahill P."/>
            <person name="Channer S."/>
            <person name="Cheshatsang Y."/>
            <person name="Chuda L."/>
            <person name="Citroen M."/>
            <person name="Collymore A."/>
            <person name="Cooke P."/>
            <person name="Costello M."/>
            <person name="D'Aco K."/>
            <person name="Daza R."/>
            <person name="De Haan G."/>
            <person name="DeGray S."/>
            <person name="DeMaso C."/>
            <person name="Dhargay N."/>
            <person name="Dooley K."/>
            <person name="Dooley E."/>
            <person name="Doricent M."/>
            <person name="Dorje P."/>
            <person name="Dorjee K."/>
            <person name="Dupes A."/>
            <person name="Elong R."/>
            <person name="Falk J."/>
            <person name="Farina A."/>
            <person name="Faro S."/>
            <person name="Ferguson D."/>
            <person name="Fisher S."/>
            <person name="Foley C.D."/>
            <person name="Franke A."/>
            <person name="Friedrich D."/>
            <person name="Gadbois L."/>
            <person name="Gearin G."/>
            <person name="Gearin C.R."/>
            <person name="Giannoukos G."/>
            <person name="Goode T."/>
            <person name="Graham J."/>
            <person name="Grandbois E."/>
            <person name="Grewal S."/>
            <person name="Gyaltsen K."/>
            <person name="Hafez N."/>
            <person name="Hagos B."/>
            <person name="Hall J."/>
            <person name="Henson C."/>
            <person name="Hollinger A."/>
            <person name="Honan T."/>
            <person name="Huard M.D."/>
            <person name="Hughes L."/>
            <person name="Hurhula B."/>
            <person name="Husby M.E."/>
            <person name="Kamat A."/>
            <person name="Kanga B."/>
            <person name="Kashin S."/>
            <person name="Khazanovich D."/>
            <person name="Kisner P."/>
            <person name="Lance K."/>
            <person name="Lara M."/>
            <person name="Lee W."/>
            <person name="Lennon N."/>
            <person name="Letendre F."/>
            <person name="LeVine R."/>
            <person name="Lipovsky A."/>
            <person name="Liu X."/>
            <person name="Liu J."/>
            <person name="Liu S."/>
            <person name="Lokyitsang T."/>
            <person name="Lokyitsang Y."/>
            <person name="Lubonja R."/>
            <person name="Lui A."/>
            <person name="MacDonald P."/>
            <person name="Magnisalis V."/>
            <person name="Maru K."/>
            <person name="Matthews C."/>
            <person name="McCusker W."/>
            <person name="McDonough S."/>
            <person name="Mehta T."/>
            <person name="Meldrim J."/>
            <person name="Meneus L."/>
            <person name="Mihai O."/>
            <person name="Mihalev A."/>
            <person name="Mihova T."/>
            <person name="Mittelman R."/>
            <person name="Mlenga V."/>
            <person name="Montmayeur A."/>
            <person name="Mulrain L."/>
            <person name="Navidi A."/>
            <person name="Naylor J."/>
            <person name="Negash T."/>
            <person name="Nguyen T."/>
            <person name="Nguyen N."/>
            <person name="Nicol R."/>
            <person name="Norbu C."/>
            <person name="Norbu N."/>
            <person name="Novod N."/>
            <person name="O'Neill B."/>
            <person name="Osman S."/>
            <person name="Markiewicz E."/>
            <person name="Oyono O.L."/>
            <person name="Patti C."/>
            <person name="Phunkhang P."/>
            <person name="Pierre F."/>
            <person name="Priest M."/>
            <person name="Raghuraman S."/>
            <person name="Rege F."/>
            <person name="Reyes R."/>
            <person name="Rise C."/>
            <person name="Rogov P."/>
            <person name="Ross K."/>
            <person name="Ryan E."/>
            <person name="Settipalli S."/>
            <person name="Shea T."/>
            <person name="Sherpa N."/>
            <person name="Shi L."/>
            <person name="Shih D."/>
            <person name="Sparrow T."/>
            <person name="Spaulding J."/>
            <person name="Stalker J."/>
            <person name="Stange-Thomann N."/>
            <person name="Stavropoulos S."/>
            <person name="Stone C."/>
            <person name="Strader C."/>
            <person name="Tesfaye S."/>
            <person name="Thomson T."/>
            <person name="Thoulutsang Y."/>
            <person name="Thoulutsang D."/>
            <person name="Topham K."/>
            <person name="Topping I."/>
            <person name="Tsamla T."/>
            <person name="Vassiliev H."/>
            <person name="Vo A."/>
            <person name="Wangchuk T."/>
            <person name="Wangdi T."/>
            <person name="Weiand M."/>
            <person name="Wilkinson J."/>
            <person name="Wilson A."/>
            <person name="Yadav S."/>
            <person name="Young G."/>
            <person name="Yu Q."/>
            <person name="Zembek L."/>
            <person name="Zhong D."/>
            <person name="Zimmer A."/>
            <person name="Zwirko Z."/>
            <person name="Jaffe D.B."/>
            <person name="Alvarez P."/>
            <person name="Brockman W."/>
            <person name="Butler J."/>
            <person name="Chin C."/>
            <person name="Gnerre S."/>
            <person name="Grabherr M."/>
            <person name="Kleber M."/>
            <person name="Mauceli E."/>
            <person name="MacCallum I."/>
        </authorList>
    </citation>
    <scope>NUCLEOTIDE SEQUENCE [LARGE SCALE GENOMIC DNA]</scope>
    <source>
        <strain evidence="4">MSH-3 / Tucson 14011-0111.49</strain>
    </source>
</reference>
<keyword evidence="4" id="KW-1185">Reference proteome</keyword>
<evidence type="ECO:0000313" key="3">
    <source>
        <dbReference type="EMBL" id="EDW27869.1"/>
    </source>
</evidence>
<proteinExistence type="predicted"/>
<evidence type="ECO:0000256" key="2">
    <source>
        <dbReference type="SAM" id="Phobius"/>
    </source>
</evidence>
<keyword evidence="2" id="KW-0472">Membrane</keyword>
<dbReference type="AlphaFoldDB" id="B4GYL3"/>
<dbReference type="HOGENOM" id="CLU_2529860_0_0_1"/>
<keyword evidence="2" id="KW-1133">Transmembrane helix</keyword>
<dbReference type="EMBL" id="CH479197">
    <property type="protein sequence ID" value="EDW27869.1"/>
    <property type="molecule type" value="Genomic_DNA"/>
</dbReference>
<organism evidence="4">
    <name type="scientific">Drosophila persimilis</name>
    <name type="common">Fruit fly</name>
    <dbReference type="NCBI Taxonomy" id="7234"/>
    <lineage>
        <taxon>Eukaryota</taxon>
        <taxon>Metazoa</taxon>
        <taxon>Ecdysozoa</taxon>
        <taxon>Arthropoda</taxon>
        <taxon>Hexapoda</taxon>
        <taxon>Insecta</taxon>
        <taxon>Pterygota</taxon>
        <taxon>Neoptera</taxon>
        <taxon>Endopterygota</taxon>
        <taxon>Diptera</taxon>
        <taxon>Brachycera</taxon>
        <taxon>Muscomorpha</taxon>
        <taxon>Ephydroidea</taxon>
        <taxon>Drosophilidae</taxon>
        <taxon>Drosophila</taxon>
        <taxon>Sophophora</taxon>
    </lineage>
</organism>
<accession>B4GYL3</accession>